<proteinExistence type="predicted"/>
<dbReference type="Proteomes" id="UP001497516">
    <property type="component" value="Chromosome 6"/>
</dbReference>
<protein>
    <submittedName>
        <fullName evidence="2">Uncharacterized protein</fullName>
    </submittedName>
</protein>
<reference evidence="2 3" key="1">
    <citation type="submission" date="2024-04" db="EMBL/GenBank/DDBJ databases">
        <authorList>
            <person name="Fracassetti M."/>
        </authorList>
    </citation>
    <scope>NUCLEOTIDE SEQUENCE [LARGE SCALE GENOMIC DNA]</scope>
</reference>
<keyword evidence="3" id="KW-1185">Reference proteome</keyword>
<evidence type="ECO:0000313" key="2">
    <source>
        <dbReference type="EMBL" id="CAL1396083.1"/>
    </source>
</evidence>
<feature type="region of interest" description="Disordered" evidence="1">
    <location>
        <begin position="1"/>
        <end position="23"/>
    </location>
</feature>
<gene>
    <name evidence="2" type="ORF">LTRI10_LOCUS36470</name>
</gene>
<evidence type="ECO:0000256" key="1">
    <source>
        <dbReference type="SAM" id="MobiDB-lite"/>
    </source>
</evidence>
<dbReference type="AlphaFoldDB" id="A0AAV2FED0"/>
<name>A0AAV2FED0_9ROSI</name>
<sequence>MPRVKERPCHTTTSYSTESDESKLDEDPLEFACYLGLVYVEWILRRMTLSSPKIARLEMVLEDDFAMEIGLVYVEWILRRIRQARNLQQHGFGPSFSLILIASNDVAAVRQREGCSAAAEAWCE</sequence>
<evidence type="ECO:0000313" key="3">
    <source>
        <dbReference type="Proteomes" id="UP001497516"/>
    </source>
</evidence>
<dbReference type="EMBL" id="OZ034819">
    <property type="protein sequence ID" value="CAL1396083.1"/>
    <property type="molecule type" value="Genomic_DNA"/>
</dbReference>
<organism evidence="2 3">
    <name type="scientific">Linum trigynum</name>
    <dbReference type="NCBI Taxonomy" id="586398"/>
    <lineage>
        <taxon>Eukaryota</taxon>
        <taxon>Viridiplantae</taxon>
        <taxon>Streptophyta</taxon>
        <taxon>Embryophyta</taxon>
        <taxon>Tracheophyta</taxon>
        <taxon>Spermatophyta</taxon>
        <taxon>Magnoliopsida</taxon>
        <taxon>eudicotyledons</taxon>
        <taxon>Gunneridae</taxon>
        <taxon>Pentapetalae</taxon>
        <taxon>rosids</taxon>
        <taxon>fabids</taxon>
        <taxon>Malpighiales</taxon>
        <taxon>Linaceae</taxon>
        <taxon>Linum</taxon>
    </lineage>
</organism>
<accession>A0AAV2FED0</accession>